<evidence type="ECO:0000259" key="2">
    <source>
        <dbReference type="Pfam" id="PF00892"/>
    </source>
</evidence>
<feature type="domain" description="EamA" evidence="2">
    <location>
        <begin position="151"/>
        <end position="278"/>
    </location>
</feature>
<keyword evidence="1" id="KW-1133">Transmembrane helix</keyword>
<keyword evidence="1" id="KW-0812">Transmembrane</keyword>
<dbReference type="InterPro" id="IPR000620">
    <property type="entry name" value="EamA_dom"/>
</dbReference>
<evidence type="ECO:0000313" key="4">
    <source>
        <dbReference type="Proteomes" id="UP000620262"/>
    </source>
</evidence>
<sequence>MKSKTHGYIFLLLALTIFSAQDAISKHLGSAYSPIFVTMVRYWAFGLFTVVLAAKMRGGIAATARTKHPFLQISRGVLLAAQVVLAITCFALIGLAHSQAIFAATPIIVALLAIPLLGERVGWRRWTAIGAGLCGVLLILKPEGGFFDVNLLLAVVSCVNFALYVIATRYVSRQDSAMTSFFYTGVVGALVMTLAGPFYWTSVQGWDWMWMLAVCLTGTSSHYFLIRAYDSLDAAAVQPVTYIQLVYASILGVLIYGEELTLNMIVGSIIVVAAGIFTVWREHVVARRAVVPN</sequence>
<feature type="transmembrane region" description="Helical" evidence="1">
    <location>
        <begin position="179"/>
        <end position="200"/>
    </location>
</feature>
<evidence type="ECO:0000313" key="3">
    <source>
        <dbReference type="EMBL" id="MBE1503057.1"/>
    </source>
</evidence>
<feature type="transmembrane region" description="Helical" evidence="1">
    <location>
        <begin position="123"/>
        <end position="140"/>
    </location>
</feature>
<dbReference type="SUPFAM" id="SSF103481">
    <property type="entry name" value="Multidrug resistance efflux transporter EmrE"/>
    <property type="match status" value="2"/>
</dbReference>
<organism evidence="3 4">
    <name type="scientific">Rhizobium viscosum</name>
    <name type="common">Arthrobacter viscosus</name>
    <dbReference type="NCBI Taxonomy" id="1673"/>
    <lineage>
        <taxon>Bacteria</taxon>
        <taxon>Pseudomonadati</taxon>
        <taxon>Pseudomonadota</taxon>
        <taxon>Alphaproteobacteria</taxon>
        <taxon>Hyphomicrobiales</taxon>
        <taxon>Rhizobiaceae</taxon>
        <taxon>Rhizobium/Agrobacterium group</taxon>
        <taxon>Rhizobium</taxon>
    </lineage>
</organism>
<dbReference type="Pfam" id="PF00892">
    <property type="entry name" value="EamA"/>
    <property type="match status" value="2"/>
</dbReference>
<protein>
    <submittedName>
        <fullName evidence="3">Drug/metabolite transporter (DMT)-like permease</fullName>
    </submittedName>
</protein>
<feature type="transmembrane region" description="Helical" evidence="1">
    <location>
        <begin position="35"/>
        <end position="54"/>
    </location>
</feature>
<feature type="transmembrane region" description="Helical" evidence="1">
    <location>
        <begin position="237"/>
        <end position="256"/>
    </location>
</feature>
<dbReference type="RefSeq" id="WP_192727332.1">
    <property type="nucleotide sequence ID" value="NZ_BAAAVL010000003.1"/>
</dbReference>
<feature type="transmembrane region" description="Helical" evidence="1">
    <location>
        <begin position="262"/>
        <end position="280"/>
    </location>
</feature>
<keyword evidence="1" id="KW-0472">Membrane</keyword>
<name>A0ABR9IIQ1_RHIVS</name>
<evidence type="ECO:0000256" key="1">
    <source>
        <dbReference type="SAM" id="Phobius"/>
    </source>
</evidence>
<feature type="domain" description="EamA" evidence="2">
    <location>
        <begin position="7"/>
        <end position="140"/>
    </location>
</feature>
<reference evidence="3 4" key="1">
    <citation type="submission" date="2020-10" db="EMBL/GenBank/DDBJ databases">
        <title>Sequencing the genomes of 1000 actinobacteria strains.</title>
        <authorList>
            <person name="Klenk H.-P."/>
        </authorList>
    </citation>
    <scope>NUCLEOTIDE SEQUENCE [LARGE SCALE GENOMIC DNA]</scope>
    <source>
        <strain evidence="3 4">DSM 7307</strain>
    </source>
</reference>
<feature type="transmembrane region" description="Helical" evidence="1">
    <location>
        <begin position="206"/>
        <end position="225"/>
    </location>
</feature>
<gene>
    <name evidence="3" type="ORF">H4W29_000238</name>
</gene>
<comment type="caution">
    <text evidence="3">The sequence shown here is derived from an EMBL/GenBank/DDBJ whole genome shotgun (WGS) entry which is preliminary data.</text>
</comment>
<accession>A0ABR9IIQ1</accession>
<feature type="transmembrane region" description="Helical" evidence="1">
    <location>
        <begin position="75"/>
        <end position="94"/>
    </location>
</feature>
<dbReference type="InterPro" id="IPR037185">
    <property type="entry name" value="EmrE-like"/>
</dbReference>
<feature type="transmembrane region" description="Helical" evidence="1">
    <location>
        <begin position="100"/>
        <end position="118"/>
    </location>
</feature>
<proteinExistence type="predicted"/>
<dbReference type="Proteomes" id="UP000620262">
    <property type="component" value="Unassembled WGS sequence"/>
</dbReference>
<dbReference type="PANTHER" id="PTHR22911">
    <property type="entry name" value="ACYL-MALONYL CONDENSING ENZYME-RELATED"/>
    <property type="match status" value="1"/>
</dbReference>
<dbReference type="PANTHER" id="PTHR22911:SF103">
    <property type="entry name" value="BLR2811 PROTEIN"/>
    <property type="match status" value="1"/>
</dbReference>
<feature type="transmembrane region" description="Helical" evidence="1">
    <location>
        <begin position="146"/>
        <end position="167"/>
    </location>
</feature>
<keyword evidence="4" id="KW-1185">Reference proteome</keyword>
<dbReference type="Gene3D" id="1.10.3730.20">
    <property type="match status" value="1"/>
</dbReference>
<dbReference type="EMBL" id="JADBEC010000001">
    <property type="protein sequence ID" value="MBE1503057.1"/>
    <property type="molecule type" value="Genomic_DNA"/>
</dbReference>